<dbReference type="Proteomes" id="UP000612893">
    <property type="component" value="Unassembled WGS sequence"/>
</dbReference>
<evidence type="ECO:0000313" key="3">
    <source>
        <dbReference type="Proteomes" id="UP000612893"/>
    </source>
</evidence>
<feature type="compositionally biased region" description="Basic residues" evidence="1">
    <location>
        <begin position="78"/>
        <end position="90"/>
    </location>
</feature>
<protein>
    <recommendedName>
        <fullName evidence="4">Helix-turn-helix domain-containing protein</fullName>
    </recommendedName>
</protein>
<dbReference type="AlphaFoldDB" id="A0A934KEV1"/>
<reference evidence="2" key="1">
    <citation type="submission" date="2020-10" db="EMBL/GenBank/DDBJ databases">
        <title>Ca. Dormibacterota MAGs.</title>
        <authorList>
            <person name="Montgomery K."/>
        </authorList>
    </citation>
    <scope>NUCLEOTIDE SEQUENCE [LARGE SCALE GENOMIC DNA]</scope>
    <source>
        <strain evidence="2">SC8812_S17_10</strain>
    </source>
</reference>
<evidence type="ECO:0008006" key="4">
    <source>
        <dbReference type="Google" id="ProtNLM"/>
    </source>
</evidence>
<sequence length="90" mass="10180">MLRSSEAYVRRLLLSRRLYGVKVGPVWAIHPEDLESFMRLRRPPGRPKTSESAGQEAEMRAHINTERASAGTGSSLRRPGRVRKKPQARA</sequence>
<keyword evidence="3" id="KW-1185">Reference proteome</keyword>
<accession>A0A934KEV1</accession>
<evidence type="ECO:0000313" key="2">
    <source>
        <dbReference type="EMBL" id="MBJ7601253.1"/>
    </source>
</evidence>
<organism evidence="2 3">
    <name type="scientific">Candidatus Nephthysia bennettiae</name>
    <dbReference type="NCBI Taxonomy" id="3127016"/>
    <lineage>
        <taxon>Bacteria</taxon>
        <taxon>Bacillati</taxon>
        <taxon>Candidatus Dormiibacterota</taxon>
        <taxon>Candidatus Dormibacteria</taxon>
        <taxon>Candidatus Dormibacterales</taxon>
        <taxon>Candidatus Dormibacteraceae</taxon>
        <taxon>Candidatus Nephthysia</taxon>
    </lineage>
</organism>
<feature type="region of interest" description="Disordered" evidence="1">
    <location>
        <begin position="39"/>
        <end position="90"/>
    </location>
</feature>
<name>A0A934KEV1_9BACT</name>
<dbReference type="EMBL" id="JAEKNR010000240">
    <property type="protein sequence ID" value="MBJ7601253.1"/>
    <property type="molecule type" value="Genomic_DNA"/>
</dbReference>
<evidence type="ECO:0000256" key="1">
    <source>
        <dbReference type="SAM" id="MobiDB-lite"/>
    </source>
</evidence>
<comment type="caution">
    <text evidence="2">The sequence shown here is derived from an EMBL/GenBank/DDBJ whole genome shotgun (WGS) entry which is preliminary data.</text>
</comment>
<gene>
    <name evidence="2" type="ORF">JF922_24670</name>
</gene>
<proteinExistence type="predicted"/>